<keyword evidence="1" id="KW-0732">Signal</keyword>
<dbReference type="PROSITE" id="PS51257">
    <property type="entry name" value="PROKAR_LIPOPROTEIN"/>
    <property type="match status" value="1"/>
</dbReference>
<protein>
    <recommendedName>
        <fullName evidence="3">LTD domain-containing protein</fullName>
    </recommendedName>
</protein>
<dbReference type="AlphaFoldDB" id="A0A1Y5I2B9"/>
<evidence type="ECO:0008006" key="3">
    <source>
        <dbReference type="Google" id="ProtNLM"/>
    </source>
</evidence>
<reference evidence="2" key="1">
    <citation type="submission" date="2017-04" db="EMBL/GenBank/DDBJ databases">
        <title>Population genomics of picophytoplankton unveils novel chromosome hypervariability.</title>
        <authorList>
            <consortium name="DOE Joint Genome Institute"/>
            <person name="Blanc-Mathieu R."/>
            <person name="Krasovec M."/>
            <person name="Hebrard M."/>
            <person name="Yau S."/>
            <person name="Desgranges E."/>
            <person name="Martin J."/>
            <person name="Schackwitz W."/>
            <person name="Kuo A."/>
            <person name="Salin G."/>
            <person name="Donnadieu C."/>
            <person name="Desdevises Y."/>
            <person name="Sanchez-Ferandin S."/>
            <person name="Moreau H."/>
            <person name="Rivals E."/>
            <person name="Grigoriev I.V."/>
            <person name="Grimsley N."/>
            <person name="Eyre-Walker A."/>
            <person name="Piganeau G."/>
        </authorList>
    </citation>
    <scope>NUCLEOTIDE SEQUENCE [LARGE SCALE GENOMIC DNA]</scope>
    <source>
        <strain evidence="2">RCC 1115</strain>
    </source>
</reference>
<sequence length="199" mass="21947">MPMMVRARRFSTLATTLAIVVACTNARCAHAQRKGGKQDTSYGEVIITEISYEQASPEDALVTEIAGSDDWVELYNPSKTLTKARPEKVAKHLFVLPENTMAFREAYAEREVAIGALVRGSFRFGLSAKGETIRILDRSNATVFELKYDDKGTWPNTREAGHSLELVDVRQDPNDSYSWIASSENGGTPGEVNSVAVSW</sequence>
<feature type="signal peptide" evidence="1">
    <location>
        <begin position="1"/>
        <end position="31"/>
    </location>
</feature>
<dbReference type="EMBL" id="KZ155838">
    <property type="protein sequence ID" value="OUS42877.1"/>
    <property type="molecule type" value="Genomic_DNA"/>
</dbReference>
<gene>
    <name evidence="2" type="ORF">BE221DRAFT_104293</name>
</gene>
<accession>A0A1Y5I2B9</accession>
<dbReference type="Proteomes" id="UP000195557">
    <property type="component" value="Unassembled WGS sequence"/>
</dbReference>
<feature type="chain" id="PRO_5011004375" description="LTD domain-containing protein" evidence="1">
    <location>
        <begin position="32"/>
        <end position="199"/>
    </location>
</feature>
<dbReference type="OMA" id="NTREAGH"/>
<evidence type="ECO:0000256" key="1">
    <source>
        <dbReference type="SAM" id="SignalP"/>
    </source>
</evidence>
<proteinExistence type="predicted"/>
<evidence type="ECO:0000313" key="2">
    <source>
        <dbReference type="EMBL" id="OUS42877.1"/>
    </source>
</evidence>
<organism evidence="2">
    <name type="scientific">Ostreococcus tauri</name>
    <name type="common">Marine green alga</name>
    <dbReference type="NCBI Taxonomy" id="70448"/>
    <lineage>
        <taxon>Eukaryota</taxon>
        <taxon>Viridiplantae</taxon>
        <taxon>Chlorophyta</taxon>
        <taxon>Mamiellophyceae</taxon>
        <taxon>Mamiellales</taxon>
        <taxon>Bathycoccaceae</taxon>
        <taxon>Ostreococcus</taxon>
    </lineage>
</organism>
<name>A0A1Y5I2B9_OSTTA</name>